<evidence type="ECO:0000259" key="1">
    <source>
        <dbReference type="Pfam" id="PF12633"/>
    </source>
</evidence>
<keyword evidence="3" id="KW-1185">Reference proteome</keyword>
<comment type="caution">
    <text evidence="2">The sequence shown here is derived from an EMBL/GenBank/DDBJ whole genome shotgun (WGS) entry which is preliminary data.</text>
</comment>
<dbReference type="Proteomes" id="UP001161422">
    <property type="component" value="Unassembled WGS sequence"/>
</dbReference>
<protein>
    <submittedName>
        <fullName evidence="2">Adenylate cyclase</fullName>
    </submittedName>
</protein>
<dbReference type="RefSeq" id="WP_095504682.1">
    <property type="nucleotide sequence ID" value="NZ_BSNC01000006.1"/>
</dbReference>
<evidence type="ECO:0000313" key="2">
    <source>
        <dbReference type="EMBL" id="GLP97478.1"/>
    </source>
</evidence>
<dbReference type="AlphaFoldDB" id="A0AA37RYK5"/>
<dbReference type="InterPro" id="IPR043519">
    <property type="entry name" value="NT_sf"/>
</dbReference>
<dbReference type="GO" id="GO:0004016">
    <property type="term" value="F:adenylate cyclase activity"/>
    <property type="evidence" value="ECO:0007669"/>
    <property type="project" value="InterPro"/>
</dbReference>
<sequence>MNLALEPDLEFAFETAERVNRLRLQRAVALYSAHIEAKFALLPSLFHYHDPALPGFIEGDVPHGIEAFDQELSTAALRQNELLRPSHFFQGHADLLGIYVMGSSGTFGFSADSDIDLWVIYRAELQPRDLELLKLKCDRISDYFADFGMELNCYLVNPNQFVKGERCSIQEDASGSAQHWLLLDEFYRTHIKLAGLTVQWWPRAYGRSSLGLELGDLSQLPASEYFGATLWQLHKGQARPHKSLMKTLLLEAYSEEYPGGELLSTTLWRNACNGDYSCSNDPYVLLLARVSRYLSQHYDDDRLKLVRQGFYMKSGVRLSDPKQPRDWRYPYMEELVNEWGFSQHQIAFLDQAQYWDLNELQQMNQRVDEILLSSYNHLVKFAGNHHLDHELTLDDLGLLTRRLHTRFSTDPHQVERVNQLWSKATGEAILAIVPKDGAWQLNAHRVGSGPRCAPRPLKTSRHRLDLVLWAVLNKASKAKTQWRLGAPNSSEKPNKKSCKWLAQVAKHFRAPMRSFEKVSLAQLKAPTRLMKVSLVLNSEIDPTTELKGHSFALNVLGGSVFHMGKSKTNLLGSVALVTYSSWGAWRVQHYQGADALMAAASDLIDEPELDWEQIEIISASAKASRNLIEATRVRLQQAQSLTQCAQQEGPNELEWRVGDKAYELQFANGRLHWKEAPSSKHP</sequence>
<gene>
    <name evidence="2" type="primary">cyaA</name>
    <name evidence="2" type="ORF">GCM10007895_27850</name>
</gene>
<dbReference type="InterPro" id="IPR024685">
    <property type="entry name" value="Adenylate_cyclase_1_N"/>
</dbReference>
<dbReference type="Pfam" id="PF01295">
    <property type="entry name" value="Adenylate_cycl"/>
    <property type="match status" value="1"/>
</dbReference>
<reference evidence="2" key="1">
    <citation type="journal article" date="2014" name="Int. J. Syst. Evol. Microbiol.">
        <title>Complete genome sequence of Corynebacterium casei LMG S-19264T (=DSM 44701T), isolated from a smear-ripened cheese.</title>
        <authorList>
            <consortium name="US DOE Joint Genome Institute (JGI-PGF)"/>
            <person name="Walter F."/>
            <person name="Albersmeier A."/>
            <person name="Kalinowski J."/>
            <person name="Ruckert C."/>
        </authorList>
    </citation>
    <scope>NUCLEOTIDE SEQUENCE</scope>
    <source>
        <strain evidence="2">NBRC 101628</strain>
    </source>
</reference>
<organism evidence="2 3">
    <name type="scientific">Paraferrimonas sedimenticola</name>
    <dbReference type="NCBI Taxonomy" id="375674"/>
    <lineage>
        <taxon>Bacteria</taxon>
        <taxon>Pseudomonadati</taxon>
        <taxon>Pseudomonadota</taxon>
        <taxon>Gammaproteobacteria</taxon>
        <taxon>Alteromonadales</taxon>
        <taxon>Ferrimonadaceae</taxon>
        <taxon>Paraferrimonas</taxon>
    </lineage>
</organism>
<proteinExistence type="predicted"/>
<dbReference type="PANTHER" id="PTHR38760">
    <property type="entry name" value="ADENYLATE CYCLASE"/>
    <property type="match status" value="1"/>
</dbReference>
<accession>A0AA37RYK5</accession>
<dbReference type="GO" id="GO:0006171">
    <property type="term" value="P:cAMP biosynthetic process"/>
    <property type="evidence" value="ECO:0007669"/>
    <property type="project" value="InterPro"/>
</dbReference>
<dbReference type="EMBL" id="BSNC01000006">
    <property type="protein sequence ID" value="GLP97478.1"/>
    <property type="molecule type" value="Genomic_DNA"/>
</dbReference>
<reference evidence="2" key="2">
    <citation type="submission" date="2023-01" db="EMBL/GenBank/DDBJ databases">
        <title>Draft genome sequence of Paraferrimonas sedimenticola strain NBRC 101628.</title>
        <authorList>
            <person name="Sun Q."/>
            <person name="Mori K."/>
        </authorList>
    </citation>
    <scope>NUCLEOTIDE SEQUENCE</scope>
    <source>
        <strain evidence="2">NBRC 101628</strain>
    </source>
</reference>
<name>A0AA37RYK5_9GAMM</name>
<feature type="domain" description="Adenylate cyclase class-I N-terminal" evidence="1">
    <location>
        <begin position="12"/>
        <end position="201"/>
    </location>
</feature>
<evidence type="ECO:0000313" key="3">
    <source>
        <dbReference type="Proteomes" id="UP001161422"/>
    </source>
</evidence>
<dbReference type="InterPro" id="IPR000274">
    <property type="entry name" value="Adenylate_cyclase_1"/>
</dbReference>
<dbReference type="PANTHER" id="PTHR38760:SF1">
    <property type="entry name" value="ADENYLATE CYCLASE"/>
    <property type="match status" value="1"/>
</dbReference>
<dbReference type="SUPFAM" id="SSF81301">
    <property type="entry name" value="Nucleotidyltransferase"/>
    <property type="match status" value="1"/>
</dbReference>
<dbReference type="Pfam" id="PF12633">
    <property type="entry name" value="Adenyl_cycl_N"/>
    <property type="match status" value="1"/>
</dbReference>